<dbReference type="PANTHER" id="PTHR42648">
    <property type="entry name" value="TRANSPOSASE, PUTATIVE-RELATED"/>
    <property type="match status" value="1"/>
</dbReference>
<accession>A0AAQ3NXW8</accession>
<dbReference type="InterPro" id="IPR039537">
    <property type="entry name" value="Retrotran_Ty1/copia-like"/>
</dbReference>
<dbReference type="InterPro" id="IPR043502">
    <property type="entry name" value="DNA/RNA_pol_sf"/>
</dbReference>
<dbReference type="PROSITE" id="PS50994">
    <property type="entry name" value="INTEGRASE"/>
    <property type="match status" value="1"/>
</dbReference>
<dbReference type="GO" id="GO:0003676">
    <property type="term" value="F:nucleic acid binding"/>
    <property type="evidence" value="ECO:0007669"/>
    <property type="project" value="InterPro"/>
</dbReference>
<dbReference type="InterPro" id="IPR013103">
    <property type="entry name" value="RVT_2"/>
</dbReference>
<reference evidence="5 6" key="1">
    <citation type="journal article" date="2023" name="Life. Sci Alliance">
        <title>Evolutionary insights into 3D genome organization and epigenetic landscape of Vigna mungo.</title>
        <authorList>
            <person name="Junaid A."/>
            <person name="Singh B."/>
            <person name="Bhatia S."/>
        </authorList>
    </citation>
    <scope>NUCLEOTIDE SEQUENCE [LARGE SCALE GENOMIC DNA]</scope>
    <source>
        <strain evidence="5">Urdbean</strain>
    </source>
</reference>
<feature type="region of interest" description="Disordered" evidence="3">
    <location>
        <begin position="262"/>
        <end position="307"/>
    </location>
</feature>
<dbReference type="SUPFAM" id="SSF56672">
    <property type="entry name" value="DNA/RNA polymerases"/>
    <property type="match status" value="1"/>
</dbReference>
<dbReference type="SUPFAM" id="SSF53098">
    <property type="entry name" value="Ribonuclease H-like"/>
    <property type="match status" value="1"/>
</dbReference>
<evidence type="ECO:0000259" key="4">
    <source>
        <dbReference type="PROSITE" id="PS50994"/>
    </source>
</evidence>
<evidence type="ECO:0000256" key="1">
    <source>
        <dbReference type="ARBA" id="ARBA00022723"/>
    </source>
</evidence>
<name>A0AAQ3NXW8_VIGMU</name>
<dbReference type="GO" id="GO:0015074">
    <property type="term" value="P:DNA integration"/>
    <property type="evidence" value="ECO:0007669"/>
    <property type="project" value="InterPro"/>
</dbReference>
<evidence type="ECO:0000313" key="5">
    <source>
        <dbReference type="EMBL" id="WVZ17885.1"/>
    </source>
</evidence>
<dbReference type="InterPro" id="IPR036397">
    <property type="entry name" value="RNaseH_sf"/>
</dbReference>
<dbReference type="Pfam" id="PF25597">
    <property type="entry name" value="SH3_retrovirus"/>
    <property type="match status" value="1"/>
</dbReference>
<keyword evidence="2" id="KW-0378">Hydrolase</keyword>
<dbReference type="InterPro" id="IPR012337">
    <property type="entry name" value="RNaseH-like_sf"/>
</dbReference>
<dbReference type="PANTHER" id="PTHR42648:SF26">
    <property type="entry name" value="INTEGRASE CATALYTIC DOMAIN-CONTAINING PROTEIN"/>
    <property type="match status" value="1"/>
</dbReference>
<keyword evidence="1" id="KW-0479">Metal-binding</keyword>
<evidence type="ECO:0000313" key="6">
    <source>
        <dbReference type="Proteomes" id="UP001374535"/>
    </source>
</evidence>
<dbReference type="GO" id="GO:0046872">
    <property type="term" value="F:metal ion binding"/>
    <property type="evidence" value="ECO:0007669"/>
    <property type="project" value="UniProtKB-KW"/>
</dbReference>
<keyword evidence="6" id="KW-1185">Reference proteome</keyword>
<evidence type="ECO:0000256" key="3">
    <source>
        <dbReference type="SAM" id="MobiDB-lite"/>
    </source>
</evidence>
<dbReference type="GO" id="GO:0016787">
    <property type="term" value="F:hydrolase activity"/>
    <property type="evidence" value="ECO:0007669"/>
    <property type="project" value="UniProtKB-KW"/>
</dbReference>
<dbReference type="Pfam" id="PF07727">
    <property type="entry name" value="RVT_2"/>
    <property type="match status" value="1"/>
</dbReference>
<evidence type="ECO:0000256" key="2">
    <source>
        <dbReference type="ARBA" id="ARBA00022801"/>
    </source>
</evidence>
<proteinExistence type="predicted"/>
<dbReference type="InterPro" id="IPR057670">
    <property type="entry name" value="SH3_retrovirus"/>
</dbReference>
<organism evidence="5 6">
    <name type="scientific">Vigna mungo</name>
    <name type="common">Black gram</name>
    <name type="synonym">Phaseolus mungo</name>
    <dbReference type="NCBI Taxonomy" id="3915"/>
    <lineage>
        <taxon>Eukaryota</taxon>
        <taxon>Viridiplantae</taxon>
        <taxon>Streptophyta</taxon>
        <taxon>Embryophyta</taxon>
        <taxon>Tracheophyta</taxon>
        <taxon>Spermatophyta</taxon>
        <taxon>Magnoliopsida</taxon>
        <taxon>eudicotyledons</taxon>
        <taxon>Gunneridae</taxon>
        <taxon>Pentapetalae</taxon>
        <taxon>rosids</taxon>
        <taxon>fabids</taxon>
        <taxon>Fabales</taxon>
        <taxon>Fabaceae</taxon>
        <taxon>Papilionoideae</taxon>
        <taxon>50 kb inversion clade</taxon>
        <taxon>NPAAA clade</taxon>
        <taxon>indigoferoid/millettioid clade</taxon>
        <taxon>Phaseoleae</taxon>
        <taxon>Vigna</taxon>
    </lineage>
</organism>
<gene>
    <name evidence="5" type="ORF">V8G54_010867</name>
</gene>
<sequence>MHVLPFKTSSSHAKEILELVHTDVWGPALVTSPLGFKYYVHFLDDFSRFTWIYPLKQKSDTTQAFTQFKNMAEYMFNKRIKTIQCDGGGEYKIVQNHAIKAGIQFRMSCPYTSQQNGRAERKHKHITEFGLTLLAQAKMPLHYWWEAFSTTVYLINRLPSLVTQNESPYSLLFRKEPDYSSLKPFGCACYPCLKPYNQHKLQFHTTRCVFLGYSNSHKGYKCINSHGRIFTSRHVVFNEEHFPFHDGFLNTRSSLKTLTESPSVSFSLPTTGNSHIGEATSSNDNNPDVEQEPANPTGSRDQDTNDPTETVAEALQHLVEPSRTINTHWTRSKVGIHKPKQPYVGLAETCIDEKEPENWKEAMDNEYQALMSNQTWVLVPYQGQENIIDSKWVFKTKYKADGTIERRKARLVAKVFQQTIELDYEETFSPVVKANTVRITLSIAVHLNWEVKQLDINNAFLNGYLKETVFMHQPEGFVDSIKPEHVCKLSKAVYGLKQAPRAWFDSLKNALLSRGFTNTKSDSSLFTLRGTYHITFLLIYVDDIIVTGNNTKFLESFITQLNVVFSLKDLGLLHYFLGIEVQRDASGMYLKQSKYIGDILRKFKMENASSCPKPMVTGKQFTAEGEK</sequence>
<feature type="compositionally biased region" description="Polar residues" evidence="3">
    <location>
        <begin position="262"/>
        <end position="299"/>
    </location>
</feature>
<dbReference type="InterPro" id="IPR001584">
    <property type="entry name" value="Integrase_cat-core"/>
</dbReference>
<dbReference type="Pfam" id="PF00665">
    <property type="entry name" value="rve"/>
    <property type="match status" value="1"/>
</dbReference>
<dbReference type="EMBL" id="CP144698">
    <property type="protein sequence ID" value="WVZ17885.1"/>
    <property type="molecule type" value="Genomic_DNA"/>
</dbReference>
<dbReference type="AlphaFoldDB" id="A0AAQ3NXW8"/>
<dbReference type="Gene3D" id="3.30.420.10">
    <property type="entry name" value="Ribonuclease H-like superfamily/Ribonuclease H"/>
    <property type="match status" value="1"/>
</dbReference>
<protein>
    <recommendedName>
        <fullName evidence="4">Integrase catalytic domain-containing protein</fullName>
    </recommendedName>
</protein>
<feature type="domain" description="Integrase catalytic" evidence="4">
    <location>
        <begin position="1"/>
        <end position="176"/>
    </location>
</feature>
<dbReference type="Proteomes" id="UP001374535">
    <property type="component" value="Chromosome 3"/>
</dbReference>